<dbReference type="AlphaFoldDB" id="A0A371FHP0"/>
<dbReference type="PROSITE" id="PS00375">
    <property type="entry name" value="UDPGT"/>
    <property type="match status" value="1"/>
</dbReference>
<evidence type="ECO:0000256" key="5">
    <source>
        <dbReference type="RuleBase" id="RU362057"/>
    </source>
</evidence>
<comment type="similarity">
    <text evidence="1 4">Belongs to the UDP-glycosyltransferase family.</text>
</comment>
<reference evidence="6" key="1">
    <citation type="submission" date="2018-05" db="EMBL/GenBank/DDBJ databases">
        <title>Draft genome of Mucuna pruriens seed.</title>
        <authorList>
            <person name="Nnadi N.E."/>
            <person name="Vos R."/>
            <person name="Hasami M.H."/>
            <person name="Devisetty U.K."/>
            <person name="Aguiy J.C."/>
        </authorList>
    </citation>
    <scope>NUCLEOTIDE SEQUENCE [LARGE SCALE GENOMIC DNA]</scope>
    <source>
        <strain evidence="6">JCA_2017</strain>
    </source>
</reference>
<sequence>MSCSGGRKPHAVLTPLPLQGHINPLFRLAKLLHLKGFHITFVHTEHNHKCLLKSRGPNALDGLVDFCFESIPDGVSPNDDNPDATQHIISLCESIREKFFLPFRDLLARLNHSATAGLVPPVTCLVSDCAMTFTIQAAEELELPIILFHPASASSLLCGLHFGTLVNKGLLPLKEESYLTDGYLDTQVDWIPGMKNFRLKDMPSFIRTTDPNDFMVEFLIEVAEKIHGASAVVFNTFNELESDLMNALSSMLPHVYSIGPFPSFLNQSPKNHLASLGSNLWKEDTECLEWLESKEPKSVVYVNFGSITVMSPEQLIEFAWGLANSKRPFLWIIRPDLVIGGSVILPAKFVNEASDRGLITSWCPQEQVLNHPSVGGFLTHCGWNSTIESICAGVPMLCWPVAADQPTNCRHICNEWSIGIEVDTNVKREEVEKMVNELMLGEKGKKMRQKVMELRKKAEEDTRPGGCSYMNLDKVISEVLLKQT</sequence>
<dbReference type="Proteomes" id="UP000257109">
    <property type="component" value="Unassembled WGS sequence"/>
</dbReference>
<dbReference type="PANTHER" id="PTHR11926">
    <property type="entry name" value="GLUCOSYL/GLUCURONOSYL TRANSFERASES"/>
    <property type="match status" value="1"/>
</dbReference>
<evidence type="ECO:0000313" key="7">
    <source>
        <dbReference type="Proteomes" id="UP000257109"/>
    </source>
</evidence>
<gene>
    <name evidence="6" type="primary">UGT85A24</name>
    <name evidence="6" type="ORF">CR513_41986</name>
</gene>
<dbReference type="GO" id="GO:0080043">
    <property type="term" value="F:quercetin 3-O-glucosyltransferase activity"/>
    <property type="evidence" value="ECO:0007669"/>
    <property type="project" value="TreeGrafter"/>
</dbReference>
<keyword evidence="3 4" id="KW-0808">Transferase</keyword>
<dbReference type="EC" id="2.4.1.-" evidence="5"/>
<keyword evidence="7" id="KW-1185">Reference proteome</keyword>
<dbReference type="OrthoDB" id="5835829at2759"/>
<evidence type="ECO:0000256" key="2">
    <source>
        <dbReference type="ARBA" id="ARBA00022676"/>
    </source>
</evidence>
<dbReference type="SUPFAM" id="SSF53756">
    <property type="entry name" value="UDP-Glycosyltransferase/glycogen phosphorylase"/>
    <property type="match status" value="1"/>
</dbReference>
<evidence type="ECO:0000256" key="1">
    <source>
        <dbReference type="ARBA" id="ARBA00009995"/>
    </source>
</evidence>
<evidence type="ECO:0000256" key="4">
    <source>
        <dbReference type="RuleBase" id="RU003718"/>
    </source>
</evidence>
<keyword evidence="2 4" id="KW-0328">Glycosyltransferase</keyword>
<dbReference type="InterPro" id="IPR035595">
    <property type="entry name" value="UDP_glycos_trans_CS"/>
</dbReference>
<organism evidence="6 7">
    <name type="scientific">Mucuna pruriens</name>
    <name type="common">Velvet bean</name>
    <name type="synonym">Dolichos pruriens</name>
    <dbReference type="NCBI Taxonomy" id="157652"/>
    <lineage>
        <taxon>Eukaryota</taxon>
        <taxon>Viridiplantae</taxon>
        <taxon>Streptophyta</taxon>
        <taxon>Embryophyta</taxon>
        <taxon>Tracheophyta</taxon>
        <taxon>Spermatophyta</taxon>
        <taxon>Magnoliopsida</taxon>
        <taxon>eudicotyledons</taxon>
        <taxon>Gunneridae</taxon>
        <taxon>Pentapetalae</taxon>
        <taxon>rosids</taxon>
        <taxon>fabids</taxon>
        <taxon>Fabales</taxon>
        <taxon>Fabaceae</taxon>
        <taxon>Papilionoideae</taxon>
        <taxon>50 kb inversion clade</taxon>
        <taxon>NPAAA clade</taxon>
        <taxon>indigoferoid/millettioid clade</taxon>
        <taxon>Phaseoleae</taxon>
        <taxon>Mucuna</taxon>
    </lineage>
</organism>
<dbReference type="Gene3D" id="3.40.50.2000">
    <property type="entry name" value="Glycogen Phosphorylase B"/>
    <property type="match status" value="2"/>
</dbReference>
<evidence type="ECO:0000313" key="6">
    <source>
        <dbReference type="EMBL" id="RDX77827.1"/>
    </source>
</evidence>
<dbReference type="InterPro" id="IPR002213">
    <property type="entry name" value="UDP_glucos_trans"/>
</dbReference>
<dbReference type="FunFam" id="3.40.50.2000:FF:000027">
    <property type="entry name" value="Glycosyltransferase"/>
    <property type="match status" value="1"/>
</dbReference>
<dbReference type="CDD" id="cd03784">
    <property type="entry name" value="GT1_Gtf-like"/>
    <property type="match status" value="1"/>
</dbReference>
<dbReference type="Pfam" id="PF00201">
    <property type="entry name" value="UDPGT"/>
    <property type="match status" value="1"/>
</dbReference>
<dbReference type="FunFam" id="3.40.50.2000:FF:000065">
    <property type="entry name" value="Glycosyltransferase"/>
    <property type="match status" value="1"/>
</dbReference>
<feature type="non-terminal residue" evidence="6">
    <location>
        <position position="1"/>
    </location>
</feature>
<accession>A0A371FHP0</accession>
<name>A0A371FHP0_MUCPR</name>
<protein>
    <recommendedName>
        <fullName evidence="5">Glycosyltransferase</fullName>
        <ecNumber evidence="5">2.4.1.-</ecNumber>
    </recommendedName>
</protein>
<comment type="caution">
    <text evidence="6">The sequence shown here is derived from an EMBL/GenBank/DDBJ whole genome shotgun (WGS) entry which is preliminary data.</text>
</comment>
<dbReference type="PANTHER" id="PTHR11926:SF1188">
    <property type="entry name" value="FAMILY PROTEIN, PUTATIVE-RELATED"/>
    <property type="match status" value="1"/>
</dbReference>
<proteinExistence type="inferred from homology"/>
<dbReference type="GO" id="GO:0080044">
    <property type="term" value="F:quercetin 7-O-glucosyltransferase activity"/>
    <property type="evidence" value="ECO:0007669"/>
    <property type="project" value="TreeGrafter"/>
</dbReference>
<dbReference type="EMBL" id="QJKJ01009057">
    <property type="protein sequence ID" value="RDX77827.1"/>
    <property type="molecule type" value="Genomic_DNA"/>
</dbReference>
<evidence type="ECO:0000256" key="3">
    <source>
        <dbReference type="ARBA" id="ARBA00022679"/>
    </source>
</evidence>